<dbReference type="GO" id="GO:0009307">
    <property type="term" value="P:DNA restriction-modification system"/>
    <property type="evidence" value="ECO:0007669"/>
    <property type="project" value="InterPro"/>
</dbReference>
<accession>A0AAX3G1Q2</accession>
<dbReference type="GO" id="GO:0004519">
    <property type="term" value="F:endonuclease activity"/>
    <property type="evidence" value="ECO:0007669"/>
    <property type="project" value="InterPro"/>
</dbReference>
<evidence type="ECO:0008006" key="5">
    <source>
        <dbReference type="Google" id="ProtNLM"/>
    </source>
</evidence>
<dbReference type="AlphaFoldDB" id="A0AAX3G1Q2"/>
<dbReference type="GO" id="GO:0003677">
    <property type="term" value="F:DNA binding"/>
    <property type="evidence" value="ECO:0007669"/>
    <property type="project" value="InterPro"/>
</dbReference>
<feature type="domain" description="Restriction endonuclease type IV Mrr" evidence="1">
    <location>
        <begin position="64"/>
        <end position="118"/>
    </location>
</feature>
<dbReference type="RefSeq" id="WP_232018421.1">
    <property type="nucleotide sequence ID" value="NZ_CP118137.1"/>
</dbReference>
<dbReference type="InterPro" id="IPR007560">
    <property type="entry name" value="Restrct_endonuc_IV_Mrr"/>
</dbReference>
<dbReference type="InterPro" id="IPR027417">
    <property type="entry name" value="P-loop_NTPase"/>
</dbReference>
<organism evidence="3 4">
    <name type="scientific">Pseudomonas chlororaphis</name>
    <dbReference type="NCBI Taxonomy" id="587753"/>
    <lineage>
        <taxon>Bacteria</taxon>
        <taxon>Pseudomonadati</taxon>
        <taxon>Pseudomonadota</taxon>
        <taxon>Gammaproteobacteria</taxon>
        <taxon>Pseudomonadales</taxon>
        <taxon>Pseudomonadaceae</taxon>
        <taxon>Pseudomonas</taxon>
    </lineage>
</organism>
<dbReference type="SUPFAM" id="SSF52540">
    <property type="entry name" value="P-loop containing nucleoside triphosphate hydrolases"/>
    <property type="match status" value="1"/>
</dbReference>
<dbReference type="CDD" id="cd01120">
    <property type="entry name" value="RecA-like_superfamily"/>
    <property type="match status" value="1"/>
</dbReference>
<dbReference type="EMBL" id="LR134334">
    <property type="protein sequence ID" value="VEF76154.1"/>
    <property type="molecule type" value="Genomic_DNA"/>
</dbReference>
<dbReference type="Gene3D" id="3.40.50.300">
    <property type="entry name" value="P-loop containing nucleotide triphosphate hydrolases"/>
    <property type="match status" value="1"/>
</dbReference>
<dbReference type="InterPro" id="IPR049050">
    <property type="entry name" value="nSTAND3"/>
</dbReference>
<dbReference type="Pfam" id="PF20720">
    <property type="entry name" value="nSTAND3"/>
    <property type="match status" value="1"/>
</dbReference>
<evidence type="ECO:0000313" key="4">
    <source>
        <dbReference type="Proteomes" id="UP000277437"/>
    </source>
</evidence>
<proteinExistence type="predicted"/>
<reference evidence="3 4" key="1">
    <citation type="submission" date="2018-12" db="EMBL/GenBank/DDBJ databases">
        <authorList>
            <consortium name="Pathogen Informatics"/>
        </authorList>
    </citation>
    <scope>NUCLEOTIDE SEQUENCE [LARGE SCALE GENOMIC DNA]</scope>
    <source>
        <strain evidence="3 4">NCTC7357</strain>
    </source>
</reference>
<protein>
    <recommendedName>
        <fullName evidence="5">Restriction endonuclease type IV Mrr domain-containing protein</fullName>
    </recommendedName>
</protein>
<dbReference type="Pfam" id="PF04471">
    <property type="entry name" value="Mrr_cat"/>
    <property type="match status" value="1"/>
</dbReference>
<evidence type="ECO:0000259" key="2">
    <source>
        <dbReference type="Pfam" id="PF20720"/>
    </source>
</evidence>
<sequence>MERPLGGLNDGFQMAHNQGSTHHCGYHCDGSFAASNNYNLMLSGSLACGAFLSEAFVSDYDFSRLNDKEFEVFCADLLSAREGVRFERFKPGRDAGVDGRFFWSEGDEWILQCKHWISTPLEKLVKSIADSESLKVQKLSPSRYILALSHSLSLNDKKILMQKLSPFVLSPADILGRQDLSDMLAKYPDVERRHYKLWIASSNVLAYMLNKPIHDRSQFELGEIIEASKLYVATANHNQAIDKLESTSVVIITGPAGIGKTTLAGQLILQYVADGFELSVISDDIKEAESIFDPDSKQIFYFDDFLGRNYLEALSGHEGAKIVGFIRRIVKNPKKRFVLTSRTTILNQGRILNDVFHNSNINRNEFEITLESLEKIDKARILYNHIWHSEIDAEYVEQLYSHKRYRTIIDHRNFNPRLIRFITDAQRLEDVPSESYWAHTTGLLDDPSQVWDHPFQAQLDDCGRALVLLVAMNGRVITEPELSEAFARYLESPGAASLTGKKDFIINLRHLSGSMLTRLILGENQPFVRLFNPSLGDFIFNRYASNPPVLRQCFGSLKTQSSLKTLKDMHDNKIISTGVATEVTGHVFSSVLDINFLGSTAEFVAQLCIARSELGKKFSLSDQGLLKAISFIGGEKCCRSFLASARVLLWALRSGNVDKMIVEAFLDEAFDNDPNHDELLILSQLVACFEVVEHQSLYDSYDQVITDYLIASVEDEFPDAEVFSDGGSQTAARRKFIELMDEKAAELGANNSSGVADSVVDLVDVDRFYDKYFNEPEHEPDYESYRDQRTKWSEQTFSAIDPIDDLFSRD</sequence>
<name>A0AAX3G1Q2_9PSED</name>
<dbReference type="Proteomes" id="UP000277437">
    <property type="component" value="Chromosome"/>
</dbReference>
<gene>
    <name evidence="3" type="ORF">NCTC7357_04512</name>
</gene>
<feature type="domain" description="Novel STAND NTPase 3" evidence="2">
    <location>
        <begin position="231"/>
        <end position="388"/>
    </location>
</feature>
<evidence type="ECO:0000259" key="1">
    <source>
        <dbReference type="Pfam" id="PF04471"/>
    </source>
</evidence>
<evidence type="ECO:0000313" key="3">
    <source>
        <dbReference type="EMBL" id="VEF76154.1"/>
    </source>
</evidence>